<proteinExistence type="predicted"/>
<reference evidence="2" key="1">
    <citation type="journal article" date="2021" name="PeerJ">
        <title>Extensive microbial diversity within the chicken gut microbiome revealed by metagenomics and culture.</title>
        <authorList>
            <person name="Gilroy R."/>
            <person name="Ravi A."/>
            <person name="Getino M."/>
            <person name="Pursley I."/>
            <person name="Horton D.L."/>
            <person name="Alikhan N.F."/>
            <person name="Baker D."/>
            <person name="Gharbi K."/>
            <person name="Hall N."/>
            <person name="Watson M."/>
            <person name="Adriaenssens E.M."/>
            <person name="Foster-Nyarko E."/>
            <person name="Jarju S."/>
            <person name="Secka A."/>
            <person name="Antonio M."/>
            <person name="Oren A."/>
            <person name="Chaudhuri R.R."/>
            <person name="La Ragione R."/>
            <person name="Hildebrand F."/>
            <person name="Pallen M.J."/>
        </authorList>
    </citation>
    <scope>NUCLEOTIDE SEQUENCE</scope>
    <source>
        <strain evidence="2">USAMLcec4-12693</strain>
    </source>
</reference>
<gene>
    <name evidence="2" type="ORF">K8V39_05015</name>
</gene>
<evidence type="ECO:0000313" key="2">
    <source>
        <dbReference type="EMBL" id="HJH49606.1"/>
    </source>
</evidence>
<reference evidence="2" key="2">
    <citation type="submission" date="2021-09" db="EMBL/GenBank/DDBJ databases">
        <authorList>
            <person name="Gilroy R."/>
        </authorList>
    </citation>
    <scope>NUCLEOTIDE SEQUENCE</scope>
    <source>
        <strain evidence="2">USAMLcec4-12693</strain>
    </source>
</reference>
<dbReference type="AlphaFoldDB" id="A0A9D3AJC7"/>
<feature type="transmembrane region" description="Helical" evidence="1">
    <location>
        <begin position="6"/>
        <end position="26"/>
    </location>
</feature>
<evidence type="ECO:0000256" key="1">
    <source>
        <dbReference type="SAM" id="Phobius"/>
    </source>
</evidence>
<dbReference type="EMBL" id="DYXE01000048">
    <property type="protein sequence ID" value="HJH49606.1"/>
    <property type="molecule type" value="Genomic_DNA"/>
</dbReference>
<comment type="caution">
    <text evidence="2">The sequence shown here is derived from an EMBL/GenBank/DDBJ whole genome shotgun (WGS) entry which is preliminary data.</text>
</comment>
<name>A0A9D3AJC7_9FIRM</name>
<sequence length="154" mass="17741">MDWDALSAVGTTAGSLITAITVILAYKQYRLSVTSKLKINIKIEQTVRNNELPVDFIRFDFINRGMIDFCIKEIAIKENGRYYPIQSFFHIDPDSGAKKFPFTVTNKFSVSASISKFELEHFMDIMEINEKNTQKLQFVITDGKGKEYKKRILI</sequence>
<organism evidence="2 3">
    <name type="scientific">Merdimonas faecis</name>
    <dbReference type="NCBI Taxonomy" id="1653435"/>
    <lineage>
        <taxon>Bacteria</taxon>
        <taxon>Bacillati</taxon>
        <taxon>Bacillota</taxon>
        <taxon>Clostridia</taxon>
        <taxon>Lachnospirales</taxon>
        <taxon>Lachnospiraceae</taxon>
        <taxon>Merdimonas</taxon>
    </lineage>
</organism>
<evidence type="ECO:0000313" key="3">
    <source>
        <dbReference type="Proteomes" id="UP000813420"/>
    </source>
</evidence>
<keyword evidence="1" id="KW-0472">Membrane</keyword>
<accession>A0A9D3AJC7</accession>
<dbReference type="Proteomes" id="UP000813420">
    <property type="component" value="Unassembled WGS sequence"/>
</dbReference>
<dbReference type="RefSeq" id="WP_277271860.1">
    <property type="nucleotide sequence ID" value="NZ_DYXE01000048.1"/>
</dbReference>
<keyword evidence="1" id="KW-0812">Transmembrane</keyword>
<keyword evidence="1" id="KW-1133">Transmembrane helix</keyword>
<protein>
    <submittedName>
        <fullName evidence="2">Uncharacterized protein</fullName>
    </submittedName>
</protein>